<dbReference type="Proteomes" id="UP000198814">
    <property type="component" value="Unassembled WGS sequence"/>
</dbReference>
<keyword evidence="1" id="KW-0175">Coiled coil</keyword>
<protein>
    <submittedName>
        <fullName evidence="2">Uncharacterized protein</fullName>
    </submittedName>
</protein>
<accession>A0A1H8QST7</accession>
<dbReference type="RefSeq" id="WP_090319107.1">
    <property type="nucleotide sequence ID" value="NZ_FNOE01000012.1"/>
</dbReference>
<dbReference type="OrthoDB" id="8565362at2"/>
<sequence length="113" mass="12985">MRTKILIITMITSTLFVSNVSIAELGKMDKAEAQATTKFDHIGLAEMYEKEANEMTAKAKVQKELLEEYQRHSEYYGREGQDFQSHHDALLREYTKAAERNAEMAASHRKMAK</sequence>
<organism evidence="2 3">
    <name type="scientific">Nitrosomonas oligotropha</name>
    <dbReference type="NCBI Taxonomy" id="42354"/>
    <lineage>
        <taxon>Bacteria</taxon>
        <taxon>Pseudomonadati</taxon>
        <taxon>Pseudomonadota</taxon>
        <taxon>Betaproteobacteria</taxon>
        <taxon>Nitrosomonadales</taxon>
        <taxon>Nitrosomonadaceae</taxon>
        <taxon>Nitrosomonas</taxon>
    </lineage>
</organism>
<evidence type="ECO:0000313" key="2">
    <source>
        <dbReference type="EMBL" id="SEO57359.1"/>
    </source>
</evidence>
<name>A0A1H8QST7_9PROT</name>
<feature type="coiled-coil region" evidence="1">
    <location>
        <begin position="45"/>
        <end position="72"/>
    </location>
</feature>
<proteinExistence type="predicted"/>
<dbReference type="AlphaFoldDB" id="A0A1H8QST7"/>
<keyword evidence="3" id="KW-1185">Reference proteome</keyword>
<reference evidence="3" key="1">
    <citation type="submission" date="2016-10" db="EMBL/GenBank/DDBJ databases">
        <authorList>
            <person name="Varghese N."/>
            <person name="Submissions S."/>
        </authorList>
    </citation>
    <scope>NUCLEOTIDE SEQUENCE [LARGE SCALE GENOMIC DNA]</scope>
    <source>
        <strain evidence="3">Nm76</strain>
    </source>
</reference>
<evidence type="ECO:0000256" key="1">
    <source>
        <dbReference type="SAM" id="Coils"/>
    </source>
</evidence>
<gene>
    <name evidence="2" type="ORF">SAMN05216333_11292</name>
</gene>
<evidence type="ECO:0000313" key="3">
    <source>
        <dbReference type="Proteomes" id="UP000198814"/>
    </source>
</evidence>
<dbReference type="EMBL" id="FODO01000012">
    <property type="protein sequence ID" value="SEO57359.1"/>
    <property type="molecule type" value="Genomic_DNA"/>
</dbReference>